<keyword evidence="2" id="KW-0805">Transcription regulation</keyword>
<dbReference type="Gene3D" id="2.60.40.340">
    <property type="entry name" value="Rel homology domain (RHD), DNA-binding domain"/>
    <property type="match status" value="1"/>
</dbReference>
<dbReference type="SUPFAM" id="SSF49417">
    <property type="entry name" value="p53-like transcription factors"/>
    <property type="match status" value="1"/>
</dbReference>
<dbReference type="PANTHER" id="PTHR24169:SF28">
    <property type="entry name" value="NUCLEAR FACTOR NF-KAPPA-B P110 SUBUNIT"/>
    <property type="match status" value="1"/>
</dbReference>
<keyword evidence="9" id="KW-0175">Coiled coil</keyword>
<feature type="region of interest" description="Disordered" evidence="10">
    <location>
        <begin position="599"/>
        <end position="620"/>
    </location>
</feature>
<dbReference type="Gene3D" id="1.10.533.10">
    <property type="entry name" value="Death Domain, Fas"/>
    <property type="match status" value="1"/>
</dbReference>
<evidence type="ECO:0000313" key="13">
    <source>
        <dbReference type="Proteomes" id="UP001217089"/>
    </source>
</evidence>
<feature type="repeat" description="ANK" evidence="8">
    <location>
        <begin position="922"/>
        <end position="954"/>
    </location>
</feature>
<keyword evidence="5" id="KW-0010">Activator</keyword>
<dbReference type="InterPro" id="IPR002110">
    <property type="entry name" value="Ankyrin_rpt"/>
</dbReference>
<dbReference type="SMART" id="SM00005">
    <property type="entry name" value="DEATH"/>
    <property type="match status" value="1"/>
</dbReference>
<dbReference type="InterPro" id="IPR000451">
    <property type="entry name" value="NFkB/Dor"/>
</dbReference>
<evidence type="ECO:0000256" key="10">
    <source>
        <dbReference type="SAM" id="MobiDB-lite"/>
    </source>
</evidence>
<dbReference type="InterPro" id="IPR030492">
    <property type="entry name" value="RHD_CS"/>
</dbReference>
<dbReference type="PANTHER" id="PTHR24169">
    <property type="entry name" value="NUCLEAR FACTOR NF-KAPPA-B PROTEIN"/>
    <property type="match status" value="1"/>
</dbReference>
<name>A0ABQ9FP89_TEGGR</name>
<dbReference type="InterPro" id="IPR000488">
    <property type="entry name" value="Death_dom"/>
</dbReference>
<dbReference type="Pfam" id="PF16179">
    <property type="entry name" value="RHD_dimer"/>
    <property type="match status" value="1"/>
</dbReference>
<dbReference type="Pfam" id="PF00554">
    <property type="entry name" value="RHD_DNA_bind"/>
    <property type="match status" value="1"/>
</dbReference>
<dbReference type="PROSITE" id="PS01204">
    <property type="entry name" value="REL_1"/>
    <property type="match status" value="1"/>
</dbReference>
<dbReference type="InterPro" id="IPR011539">
    <property type="entry name" value="RHD_DNA_bind_dom"/>
</dbReference>
<evidence type="ECO:0000256" key="3">
    <source>
        <dbReference type="ARBA" id="ARBA00023043"/>
    </source>
</evidence>
<proteinExistence type="predicted"/>
<reference evidence="12 13" key="1">
    <citation type="submission" date="2022-12" db="EMBL/GenBank/DDBJ databases">
        <title>Chromosome-level genome of Tegillarca granosa.</title>
        <authorList>
            <person name="Kim J."/>
        </authorList>
    </citation>
    <scope>NUCLEOTIDE SEQUENCE [LARGE SCALE GENOMIC DNA]</scope>
    <source>
        <strain evidence="12">Teg-2019</strain>
        <tissue evidence="12">Adductor muscle</tissue>
    </source>
</reference>
<evidence type="ECO:0000313" key="12">
    <source>
        <dbReference type="EMBL" id="KAJ8319099.1"/>
    </source>
</evidence>
<dbReference type="SMART" id="SM00429">
    <property type="entry name" value="IPT"/>
    <property type="match status" value="1"/>
</dbReference>
<feature type="compositionally biased region" description="Basic residues" evidence="10">
    <location>
        <begin position="468"/>
        <end position="484"/>
    </location>
</feature>
<dbReference type="SUPFAM" id="SSF48403">
    <property type="entry name" value="Ankyrin repeat"/>
    <property type="match status" value="1"/>
</dbReference>
<dbReference type="EMBL" id="JARBDR010000214">
    <property type="protein sequence ID" value="KAJ8319099.1"/>
    <property type="molecule type" value="Genomic_DNA"/>
</dbReference>
<feature type="compositionally biased region" description="Gly residues" evidence="10">
    <location>
        <begin position="429"/>
        <end position="444"/>
    </location>
</feature>
<dbReference type="InterPro" id="IPR014756">
    <property type="entry name" value="Ig_E-set"/>
</dbReference>
<dbReference type="CDD" id="cd08310">
    <property type="entry name" value="Death_NFkB-like"/>
    <property type="match status" value="1"/>
</dbReference>
<dbReference type="SUPFAM" id="SSF47986">
    <property type="entry name" value="DEATH domain"/>
    <property type="match status" value="1"/>
</dbReference>
<gene>
    <name evidence="12" type="ORF">KUTeg_004190</name>
</gene>
<feature type="compositionally biased region" description="Acidic residues" evidence="10">
    <location>
        <begin position="1023"/>
        <end position="1032"/>
    </location>
</feature>
<dbReference type="InterPro" id="IPR002909">
    <property type="entry name" value="IPT_dom"/>
</dbReference>
<keyword evidence="13" id="KW-1185">Reference proteome</keyword>
<keyword evidence="6" id="KW-0804">Transcription</keyword>
<feature type="repeat" description="ANK" evidence="8">
    <location>
        <begin position="846"/>
        <end position="878"/>
    </location>
</feature>
<dbReference type="InterPro" id="IPR036770">
    <property type="entry name" value="Ankyrin_rpt-contain_sf"/>
</dbReference>
<feature type="compositionally biased region" description="Polar residues" evidence="10">
    <location>
        <begin position="452"/>
        <end position="467"/>
    </location>
</feature>
<feature type="repeat" description="ANK" evidence="8">
    <location>
        <begin position="956"/>
        <end position="989"/>
    </location>
</feature>
<dbReference type="Pfam" id="PF12796">
    <property type="entry name" value="Ank_2"/>
    <property type="match status" value="2"/>
</dbReference>
<dbReference type="CDD" id="cd01177">
    <property type="entry name" value="IPT_NFkappaB"/>
    <property type="match status" value="1"/>
</dbReference>
<feature type="compositionally biased region" description="Polar residues" evidence="10">
    <location>
        <begin position="599"/>
        <end position="614"/>
    </location>
</feature>
<evidence type="ECO:0000256" key="9">
    <source>
        <dbReference type="SAM" id="Coils"/>
    </source>
</evidence>
<evidence type="ECO:0000256" key="6">
    <source>
        <dbReference type="ARBA" id="ARBA00023163"/>
    </source>
</evidence>
<evidence type="ECO:0000259" key="11">
    <source>
        <dbReference type="PROSITE" id="PS50254"/>
    </source>
</evidence>
<dbReference type="SUPFAM" id="SSF81296">
    <property type="entry name" value="E set domains"/>
    <property type="match status" value="1"/>
</dbReference>
<dbReference type="Proteomes" id="UP001217089">
    <property type="component" value="Unassembled WGS sequence"/>
</dbReference>
<keyword evidence="7" id="KW-0539">Nucleus</keyword>
<evidence type="ECO:0000256" key="4">
    <source>
        <dbReference type="ARBA" id="ARBA00023125"/>
    </source>
</evidence>
<sequence length="1246" mass="138755">MSGLREAIQFYDQYLQQIIELRSRALERPMGNSWNSPHWFFPNYVFFRLFTNVEMSENEYDSEEGGHGSDVVPIQLFNGLTHVQAYLPNGHIEEDSAAPMDDGDAHQPYIEISEQPQARGFRFRYECEGPSHGGLQGESSEKYKKTYPAIRIKNYVGPARVVVSLVTDEVIPRPHAHKLVGKNCSEGSCIVELKTGQNTATFPNLCIQHVTRKKAAEVIQQRIVESMKLDKLVKIGNLNAEAELSESERETAKQQAEKLAKDMQLNVVKLCFQAYLKDENGQFTRLLQSVLSNPIYDSKSPGANALKICRMDKYGGCCTGNEEVFLLCERVQKDDISVRFVEQDDDGQTVWEAYGNFGPFDVHRQYAIVFKTPPYRDQNIDRAVNVIIMLQRKSDGESSDPKSFTYYPQNFDKEEIAKKRKKLLPSYPGSGGSGSTGRTTGGPSNGIFSGLSPFSVTPSGSVTAKNHTSGRGRGRGNGRGRPRKSSPTEIVDLETDAEDSYQSRPSVNLQASVSHQALPTIIMDNQSDDIGTSNSHVNPVGPPEFNPQFQPTINFFSHLSYSQHQQQQQQQQQLQHQQAYLPQANQAIFNTYLSRGQSSPVNYKVNRNSDSTDSGAGDDEVDCAPFRNMSENILQYHEPVLQKRGDGGTMMENISQNREPVLQRRGDGGVVVSPQLVKQQDFVFPFEGIKQKSELQTDFQDQCEFALDLQPDIEHVKVEPQEISIIEDTVIQREEDIIAQVMEEADFNRVEDTITVKFDVSVQTDKDGVYKVAERTANALQWYAATGDIKCLLMAQRYLLPIRDENGDLPLHTAIINNQLEVIHNVLDTMATLPNAIRHINTYNYLLQTPLHLAVITNQAGVVDRLLCAGANPTLPDRCGNTPAHLAVLSGSDNCLKVLIKYLRPGVSKTEPFPELNMLNFDGFSPAHLAAQTGNLSAMKLLVHGKADINLADGKSGRSPLHYSVETDDLSVTGYLLLEAGAVVNVTCFDGNTALHIACGRQNVGMVALLMAAGADPSAENYDTLDDDNDENNSEKAGQPKLGHVPEDFAYENDKILKVLHGEPYTSMSDITKEAEEREYEKVTSMITSLSVSSLSGLSSVGLFREGSDMDQMKYPIRVQLSKLLDPRQEGRDWLALSDKLGLRRLVENIDSGHSQTRALLNYYEECGGTIHRLKEALKAINRDDVANIIQEPQSSDKTYQRSSLHDCSQVDSGVETKWFPLQINVTVLVIICEIIIYSSFLIPVT</sequence>
<comment type="subcellular location">
    <subcellularLocation>
        <location evidence="1">Nucleus</location>
    </subcellularLocation>
</comment>
<feature type="coiled-coil region" evidence="9">
    <location>
        <begin position="235"/>
        <end position="262"/>
    </location>
</feature>
<dbReference type="InterPro" id="IPR011029">
    <property type="entry name" value="DEATH-like_dom_sf"/>
</dbReference>
<evidence type="ECO:0000256" key="2">
    <source>
        <dbReference type="ARBA" id="ARBA00023015"/>
    </source>
</evidence>
<evidence type="ECO:0000256" key="5">
    <source>
        <dbReference type="ARBA" id="ARBA00023159"/>
    </source>
</evidence>
<feature type="repeat" description="ANK" evidence="8">
    <location>
        <begin position="990"/>
        <end position="1022"/>
    </location>
</feature>
<dbReference type="InterPro" id="IPR033926">
    <property type="entry name" value="IPT_NFkappaB"/>
</dbReference>
<dbReference type="SMART" id="SM00248">
    <property type="entry name" value="ANK"/>
    <property type="match status" value="7"/>
</dbReference>
<dbReference type="Gene3D" id="2.60.40.10">
    <property type="entry name" value="Immunoglobulins"/>
    <property type="match status" value="1"/>
</dbReference>
<feature type="domain" description="RHD" evidence="11">
    <location>
        <begin position="105"/>
        <end position="302"/>
    </location>
</feature>
<dbReference type="PROSITE" id="PS50088">
    <property type="entry name" value="ANK_REPEAT"/>
    <property type="match status" value="4"/>
</dbReference>
<dbReference type="PRINTS" id="PR00057">
    <property type="entry name" value="NFKBTNSCPFCT"/>
</dbReference>
<dbReference type="PROSITE" id="PS50297">
    <property type="entry name" value="ANK_REP_REGION"/>
    <property type="match status" value="4"/>
</dbReference>
<comment type="caution">
    <text evidence="12">The sequence shown here is derived from an EMBL/GenBank/DDBJ whole genome shotgun (WGS) entry which is preliminary data.</text>
</comment>
<dbReference type="InterPro" id="IPR032397">
    <property type="entry name" value="RHD_dimer"/>
</dbReference>
<dbReference type="Pfam" id="PF00531">
    <property type="entry name" value="Death"/>
    <property type="match status" value="1"/>
</dbReference>
<dbReference type="Gene3D" id="1.25.40.20">
    <property type="entry name" value="Ankyrin repeat-containing domain"/>
    <property type="match status" value="1"/>
</dbReference>
<organism evidence="12 13">
    <name type="scientific">Tegillarca granosa</name>
    <name type="common">Malaysian cockle</name>
    <name type="synonym">Anadara granosa</name>
    <dbReference type="NCBI Taxonomy" id="220873"/>
    <lineage>
        <taxon>Eukaryota</taxon>
        <taxon>Metazoa</taxon>
        <taxon>Spiralia</taxon>
        <taxon>Lophotrochozoa</taxon>
        <taxon>Mollusca</taxon>
        <taxon>Bivalvia</taxon>
        <taxon>Autobranchia</taxon>
        <taxon>Pteriomorphia</taxon>
        <taxon>Arcoida</taxon>
        <taxon>Arcoidea</taxon>
        <taxon>Arcidae</taxon>
        <taxon>Tegillarca</taxon>
    </lineage>
</organism>
<feature type="region of interest" description="Disordered" evidence="10">
    <location>
        <begin position="423"/>
        <end position="506"/>
    </location>
</feature>
<dbReference type="InterPro" id="IPR013783">
    <property type="entry name" value="Ig-like_fold"/>
</dbReference>
<protein>
    <recommendedName>
        <fullName evidence="11">RHD domain-containing protein</fullName>
    </recommendedName>
</protein>
<dbReference type="InterPro" id="IPR008967">
    <property type="entry name" value="p53-like_TF_DNA-bd_sf"/>
</dbReference>
<evidence type="ECO:0000256" key="7">
    <source>
        <dbReference type="ARBA" id="ARBA00023242"/>
    </source>
</evidence>
<evidence type="ECO:0000256" key="8">
    <source>
        <dbReference type="PROSITE-ProRule" id="PRU00023"/>
    </source>
</evidence>
<keyword evidence="3 8" id="KW-0040">ANK repeat</keyword>
<dbReference type="PROSITE" id="PS50254">
    <property type="entry name" value="REL_2"/>
    <property type="match status" value="1"/>
</dbReference>
<accession>A0ABQ9FP89</accession>
<dbReference type="InterPro" id="IPR037059">
    <property type="entry name" value="RHD_DNA_bind_dom_sf"/>
</dbReference>
<evidence type="ECO:0000256" key="1">
    <source>
        <dbReference type="ARBA" id="ARBA00004123"/>
    </source>
</evidence>
<keyword evidence="4" id="KW-0238">DNA-binding</keyword>
<feature type="region of interest" description="Disordered" evidence="10">
    <location>
        <begin position="1020"/>
        <end position="1045"/>
    </location>
</feature>